<keyword evidence="3" id="KW-1185">Reference proteome</keyword>
<name>A0A511BTM7_9PROT</name>
<gene>
    <name evidence="2" type="ORF">SSA02_20570</name>
</gene>
<dbReference type="Proteomes" id="UP000321405">
    <property type="component" value="Unassembled WGS sequence"/>
</dbReference>
<evidence type="ECO:0000313" key="3">
    <source>
        <dbReference type="Proteomes" id="UP000321405"/>
    </source>
</evidence>
<feature type="domain" description="Glycosyltransferase 61 catalytic" evidence="1">
    <location>
        <begin position="94"/>
        <end position="267"/>
    </location>
</feature>
<dbReference type="Pfam" id="PF04577">
    <property type="entry name" value="Glyco_transf_61"/>
    <property type="match status" value="1"/>
</dbReference>
<evidence type="ECO:0000259" key="1">
    <source>
        <dbReference type="Pfam" id="PF04577"/>
    </source>
</evidence>
<accession>A0A511BTM7</accession>
<evidence type="ECO:0000313" key="2">
    <source>
        <dbReference type="EMBL" id="GEL02894.1"/>
    </source>
</evidence>
<dbReference type="RefSeq" id="WP_147093983.1">
    <property type="nucleotide sequence ID" value="NZ_BJVC01000005.1"/>
</dbReference>
<dbReference type="EMBL" id="BJVC01000005">
    <property type="protein sequence ID" value="GEL02894.1"/>
    <property type="molecule type" value="Genomic_DNA"/>
</dbReference>
<organism evidence="2 3">
    <name type="scientific">Swaminathania salitolerans</name>
    <dbReference type="NCBI Taxonomy" id="182838"/>
    <lineage>
        <taxon>Bacteria</taxon>
        <taxon>Pseudomonadati</taxon>
        <taxon>Pseudomonadota</taxon>
        <taxon>Alphaproteobacteria</taxon>
        <taxon>Acetobacterales</taxon>
        <taxon>Acetobacteraceae</taxon>
        <taxon>Swaminathania</taxon>
    </lineage>
</organism>
<proteinExistence type="predicted"/>
<comment type="caution">
    <text evidence="2">The sequence shown here is derived from an EMBL/GenBank/DDBJ whole genome shotgun (WGS) entry which is preliminary data.</text>
</comment>
<protein>
    <recommendedName>
        <fullName evidence="1">Glycosyltransferase 61 catalytic domain-containing protein</fullName>
    </recommendedName>
</protein>
<dbReference type="InterPro" id="IPR049625">
    <property type="entry name" value="Glyco_transf_61_cat"/>
</dbReference>
<dbReference type="OrthoDB" id="3760154at2"/>
<dbReference type="AlphaFoldDB" id="A0A511BTM7"/>
<sequence length="337" mass="38678">MKHSRFEICAQTFGRSIRAYGSPSVTLHPQVLVKHDSLYNTYGGLIAHSTYCTGEGTDGHFHYHVYAPDIIDPVPHSATGPSGSFWIGYFHTHFGHFLTSTLQRLWYLKATDRHFEYFTCVNYDEVSGRNDAFISKIFDILKIDEGKILNVRDLSSLHDIVVAEPVFVENSHAYPAWAGFMRSIGHCLTGKRVSRPKMNPLYLSRDRVRSATRRYLGEDMLCEALERMGVDICHPEELQFQDQINLWSEYDIVIGFSGSAFINSIFFGGKHIIILNHDDYIFGTQRMIDSEARNRSLYLNTHAYLQKTSDPHETYEITEPDRLAIDLVRIVQTLTRN</sequence>
<dbReference type="GO" id="GO:0016757">
    <property type="term" value="F:glycosyltransferase activity"/>
    <property type="evidence" value="ECO:0007669"/>
    <property type="project" value="InterPro"/>
</dbReference>
<reference evidence="2 3" key="1">
    <citation type="submission" date="2019-07" db="EMBL/GenBank/DDBJ databases">
        <title>Whole genome shotgun sequence of Swaminathania salitolerans NBRC 104436.</title>
        <authorList>
            <person name="Hosoyama A."/>
            <person name="Uohara A."/>
            <person name="Ohji S."/>
            <person name="Ichikawa N."/>
        </authorList>
    </citation>
    <scope>NUCLEOTIDE SEQUENCE [LARGE SCALE GENOMIC DNA]</scope>
    <source>
        <strain evidence="2 3">NBRC 104436</strain>
    </source>
</reference>